<dbReference type="AlphaFoldDB" id="A0A8S3X8A5"/>
<dbReference type="Proteomes" id="UP000691718">
    <property type="component" value="Unassembled WGS sequence"/>
</dbReference>
<gene>
    <name evidence="1" type="ORF">PAPOLLO_LOCUS15156</name>
</gene>
<accession>A0A8S3X8A5</accession>
<dbReference type="OrthoDB" id="7362285at2759"/>
<dbReference type="EMBL" id="CAJQZP010001021">
    <property type="protein sequence ID" value="CAG5009012.1"/>
    <property type="molecule type" value="Genomic_DNA"/>
</dbReference>
<protein>
    <submittedName>
        <fullName evidence="1">(apollo) hypothetical protein</fullName>
    </submittedName>
</protein>
<sequence length="282" mass="32968">MTLLKRDVACLKAKQPGMSNEVQLSEDIDLIRKEIDDVKKIMLEFREVRHDSSKRQDDLILGSYHNDKNTRNKLNNSYKITNNSNEGIVEIHIDTPLTDVNKPSEGESTCKSSHSFAHTPLPVTLLQKQNNPISDTDTHYVPTYRDIANTIRTQLSKRKNDEGFTIVSKRRHVYRYRNERGTLQNANKLQAAESFAYFYLSRTKKHINENDIRDYIKEMKDECIDIEMLKQTRETHFNSFKITVLASKINNLLQKSFWPEGLVFRRYRNQRSIKGNTLVCNK</sequence>
<organism evidence="1 2">
    <name type="scientific">Parnassius apollo</name>
    <name type="common">Apollo butterfly</name>
    <name type="synonym">Papilio apollo</name>
    <dbReference type="NCBI Taxonomy" id="110799"/>
    <lineage>
        <taxon>Eukaryota</taxon>
        <taxon>Metazoa</taxon>
        <taxon>Ecdysozoa</taxon>
        <taxon>Arthropoda</taxon>
        <taxon>Hexapoda</taxon>
        <taxon>Insecta</taxon>
        <taxon>Pterygota</taxon>
        <taxon>Neoptera</taxon>
        <taxon>Endopterygota</taxon>
        <taxon>Lepidoptera</taxon>
        <taxon>Glossata</taxon>
        <taxon>Ditrysia</taxon>
        <taxon>Papilionoidea</taxon>
        <taxon>Papilionidae</taxon>
        <taxon>Parnassiinae</taxon>
        <taxon>Parnassini</taxon>
        <taxon>Parnassius</taxon>
        <taxon>Parnassius</taxon>
    </lineage>
</organism>
<keyword evidence="2" id="KW-1185">Reference proteome</keyword>
<comment type="caution">
    <text evidence="1">The sequence shown here is derived from an EMBL/GenBank/DDBJ whole genome shotgun (WGS) entry which is preliminary data.</text>
</comment>
<name>A0A8S3X8A5_PARAO</name>
<proteinExistence type="predicted"/>
<evidence type="ECO:0000313" key="2">
    <source>
        <dbReference type="Proteomes" id="UP000691718"/>
    </source>
</evidence>
<reference evidence="1" key="1">
    <citation type="submission" date="2021-04" db="EMBL/GenBank/DDBJ databases">
        <authorList>
            <person name="Tunstrom K."/>
        </authorList>
    </citation>
    <scope>NUCLEOTIDE SEQUENCE</scope>
</reference>
<evidence type="ECO:0000313" key="1">
    <source>
        <dbReference type="EMBL" id="CAG5009012.1"/>
    </source>
</evidence>